<keyword evidence="3" id="KW-1185">Reference proteome</keyword>
<dbReference type="Gene3D" id="1.10.8.1050">
    <property type="entry name" value="Antitoxin VbhA-like"/>
    <property type="match status" value="1"/>
</dbReference>
<dbReference type="InterPro" id="IPR043038">
    <property type="entry name" value="VbhA_sf"/>
</dbReference>
<accession>A0A160PRZ5</accession>
<dbReference type="InterPro" id="IPR033788">
    <property type="entry name" value="VbhA-like"/>
</dbReference>
<feature type="domain" description="Antitoxin VbhA" evidence="1">
    <location>
        <begin position="40"/>
        <end position="81"/>
    </location>
</feature>
<dbReference type="CDD" id="cd11586">
    <property type="entry name" value="VbhA_like"/>
    <property type="match status" value="1"/>
</dbReference>
<name>A0A160PRZ5_9CORY</name>
<evidence type="ECO:0000259" key="1">
    <source>
        <dbReference type="Pfam" id="PF18495"/>
    </source>
</evidence>
<dbReference type="InterPro" id="IPR041535">
    <property type="entry name" value="VbhA"/>
</dbReference>
<dbReference type="KEGG" id="csur:N24_2765"/>
<dbReference type="Proteomes" id="UP000218244">
    <property type="component" value="Chromosome"/>
</dbReference>
<reference evidence="2 3" key="1">
    <citation type="submission" date="2016-02" db="EMBL/GenBank/DDBJ databases">
        <title>Corynebacterium glutamicum N24 whole genome sequencing project.</title>
        <authorList>
            <person name="Matsutani M."/>
            <person name="Nangtapong N."/>
            <person name="Yakushi T."/>
            <person name="Matsushita K."/>
        </authorList>
    </citation>
    <scope>NUCLEOTIDE SEQUENCE [LARGE SCALE GENOMIC DNA]</scope>
    <source>
        <strain evidence="2 3">N24</strain>
    </source>
</reference>
<evidence type="ECO:0000313" key="3">
    <source>
        <dbReference type="Proteomes" id="UP000218244"/>
    </source>
</evidence>
<gene>
    <name evidence="2" type="ORF">N24_2765</name>
</gene>
<dbReference type="EMBL" id="AP017369">
    <property type="protein sequence ID" value="BAU97027.1"/>
    <property type="molecule type" value="Genomic_DNA"/>
</dbReference>
<sequence length="147" mass="16938">MSLLKLPFFKYLGSCTRRFSILARHISNRRGRILNSQTQRSVWVEQAKHSLYLEGLLTSAEYNEDAERYVSGTISADQLVEKHALDLIFLRALPALKELANFFYTFFEMPQTATIFCNFNHANVSFIRESFKNLLLSMALWPIGHGS</sequence>
<evidence type="ECO:0000313" key="2">
    <source>
        <dbReference type="EMBL" id="BAU97027.1"/>
    </source>
</evidence>
<proteinExistence type="predicted"/>
<protein>
    <recommendedName>
        <fullName evidence="1">Antitoxin VbhA domain-containing protein</fullName>
    </recommendedName>
</protein>
<organism evidence="2 3">
    <name type="scientific">Corynebacterium suranareeae</name>
    <dbReference type="NCBI Taxonomy" id="2506452"/>
    <lineage>
        <taxon>Bacteria</taxon>
        <taxon>Bacillati</taxon>
        <taxon>Actinomycetota</taxon>
        <taxon>Actinomycetes</taxon>
        <taxon>Mycobacteriales</taxon>
        <taxon>Corynebacteriaceae</taxon>
        <taxon>Corynebacterium</taxon>
    </lineage>
</organism>
<dbReference type="Pfam" id="PF18495">
    <property type="entry name" value="VbhA"/>
    <property type="match status" value="1"/>
</dbReference>
<dbReference type="AlphaFoldDB" id="A0A160PRZ5"/>